<proteinExistence type="predicted"/>
<dbReference type="EMBL" id="LR882968">
    <property type="protein sequence ID" value="CAD5988539.1"/>
    <property type="molecule type" value="Genomic_DNA"/>
</dbReference>
<dbReference type="KEGG" id="ppsu:NO713_05731"/>
<geneLocation type="plasmid" evidence="1 2">
    <name>p1</name>
</geneLocation>
<accession>A0A9W4DFK5</accession>
<reference evidence="1" key="1">
    <citation type="submission" date="2020-09" db="EMBL/GenBank/DDBJ databases">
        <authorList>
            <person name="Blom J."/>
        </authorList>
    </citation>
    <scope>NUCLEOTIDE SEQUENCE</scope>
    <source>
        <strain evidence="1">No.713</strain>
        <plasmid evidence="1">p1</plasmid>
    </source>
</reference>
<gene>
    <name evidence="1" type="ORF">NO713_05731</name>
</gene>
<name>A0A9W4DFK5_9CYAN</name>
<evidence type="ECO:0000313" key="2">
    <source>
        <dbReference type="Proteomes" id="UP001153719"/>
    </source>
</evidence>
<dbReference type="AlphaFoldDB" id="A0A9W4DFK5"/>
<dbReference type="Proteomes" id="UP001153719">
    <property type="component" value="Plasmid p1"/>
</dbReference>
<sequence length="224" mass="26063">MVSKLVSDWDIRIGGGAFVLTAPSKSEAINFVRHQTDVIIQWLVNWGCNECRVYYPRCEQPIRIPVCLEPQEVNKMTQSIYLPGIQLDSIKLSIPLLQVFEEFLEFPERRYGLVRRSDQRQLAVSEAVRSQVLKSGVSLEDVVKRRRQDYWHLPNLDNWQRISQDLEPNNPNSKLEYSYIVHDTTHNNWRRFTSEFRLIQCPVTQAIYEVTCGLDVVPCLSPIA</sequence>
<keyword evidence="1" id="KW-0614">Plasmid</keyword>
<evidence type="ECO:0000313" key="1">
    <source>
        <dbReference type="EMBL" id="CAD5988539.1"/>
    </source>
</evidence>
<organism evidence="1 2">
    <name type="scientific">Planktothrix pseudagardhii</name>
    <dbReference type="NCBI Taxonomy" id="132604"/>
    <lineage>
        <taxon>Bacteria</taxon>
        <taxon>Bacillati</taxon>
        <taxon>Cyanobacteriota</taxon>
        <taxon>Cyanophyceae</taxon>
        <taxon>Oscillatoriophycideae</taxon>
        <taxon>Oscillatoriales</taxon>
        <taxon>Microcoleaceae</taxon>
        <taxon>Planktothrix</taxon>
    </lineage>
</organism>
<keyword evidence="2" id="KW-1185">Reference proteome</keyword>
<protein>
    <submittedName>
        <fullName evidence="1">Uncharacterized protein</fullName>
    </submittedName>
</protein>